<accession>A0A0C2JRT1</accession>
<dbReference type="STRING" id="1461322.OJ16_05385"/>
<sequence>MKKSALAILINVALLSGCQEESLIIAGPATELPDVGIPEPELPEPELPIPDPDGPAVPGGELPDIGVEDPIILGEFSLDGHAVFDDSVLCNDQPADAFEFFQKETVTCTKDSLILATFIDVFSPALLSESEGRERLVLKNAEEYLGYPDKATNAKKLIEHNALIVGDQVTLKFGSTKDRLDFENIFNNDLDLEPEAFLELVQEEEANDSLVDKLPTTHVPDIEPEVSPGTSSNLNDDFISANAEESYQHKPEKAILSKAILKDSKGLPVVGISYFSASSRGKTSDGRDPGSLPGEFEFLWGESVSFGIDTFELGSVRGNQTQFKLSDLGDEQKGRNADALVRRYGQDINGMRILRDGVEPTFARYPNVINEIISLSLNDKDTALDLGNGTTEVIKAEFNSQFSQGLALEIDQSICGGACTSARGQYTQEIHSAKSDMSAIQADIAKLWGFIDPEIESGWKPVERFHVFHDSTNFYARTGDARGQTAVNISNTAFPIMMARNDHNYWLSFNEKKAWSESNVAYITEAPSTEQPALVSGATATFNLPFVSLGEIGTGKVMMVGNSRYNSILVCPNGYSWDGGVGVDNVCSLTTDSDDMKHFFQNSFKYLTDGKTDFTVGTNIPHVYFKQHGQVAGRSAEFIIDKNSFSVTTEQLNSFVDLSPSDYPLLILNGFDYKIHPNGNDYLLPLAANQEAPKFDDQDVTHLIDYVSRGGSILVMETVLEHTNGGELARLLDSAGIAFASANSVVRTPSATKTGPRGQHEEAIWVLERYASENVDGEMALPYKIVDGKVIWTFLEGATPGKTPELQLATWTETDDAGKQTTYRAFLEEKGLAPEVIELEKQRILDGLGGVYKECTDSTYHYEVNCLERRPGNGIPVSGGWGDYLNFVPRYTELNLGAVEARAMIKAADLGTNIERLFKHEEYFRSGGKKGERLSSVDLNRIYQNMTVWLWNDLDYRFVPETGAEDPDPLGFERFTQYLNCYTNDQAGGNTTCPADLKASLNKLTMVYGNDVVGYEGLMNPSYPLNYMEKPLTRLMLGRSFWDYDVKVDIRQFPGEPAGIEGGASIDLNMTSNGAVWYAGNRQPTGQWAVAHQPFTVIVTDETQPVIVTVALHDDLTGRDKHELGLKRPPRMTKSFTVGVDSQPFVVPYGGLVYVQGGGSESVKIDLAGTVDAPLFDSRRNHWINPIDSPAPIGEVISSSFVYTAPKNNLKASRYDGDLSVFGNELDQFANDLNDFYARNETVVGSRNRKATDKTIPTNRHHFVNDIAISIGAAHSGYPVMNSSFNVASDNLSTTPLNDWLIWHEVGHNAAEAPFNVEGATEVVNNLLALYMQDKHLGKMERVARDIRTAPQFVSAESGHAWAAGGAGERLVMFAQLKEWAETEFDITKWYQPGKVPAYYDTTTPGMKGWNMFKLMHRLTRNQSVGDSAEDGLILPEKNKCFQQGLGKSDALMMCASYVAQNDLTQFFDAWNPGAVAQLYPGSQAPQYVPAITPQGIKLVQGLGLSTPIKNPLKIDTVTERSIH</sequence>
<dbReference type="PANTHER" id="PTHR15730">
    <property type="entry name" value="EXPERIMENTAL AUTOIMMUNE PROSTATITIS ANTIGEN 2-RELATED"/>
    <property type="match status" value="1"/>
</dbReference>
<comment type="caution">
    <text evidence="3">The sequence shown here is derived from an EMBL/GenBank/DDBJ whole genome shotgun (WGS) entry which is preliminary data.</text>
</comment>
<dbReference type="SMART" id="SM01276">
    <property type="entry name" value="M60-like"/>
    <property type="match status" value="1"/>
</dbReference>
<dbReference type="InterPro" id="IPR042279">
    <property type="entry name" value="Pep_M60_3"/>
</dbReference>
<dbReference type="NCBIfam" id="NF037974">
    <property type="entry name" value="SslE_AcfD_Zn_LP"/>
    <property type="match status" value="1"/>
</dbReference>
<dbReference type="PROSITE" id="PS51723">
    <property type="entry name" value="PEPTIDASE_M60"/>
    <property type="match status" value="1"/>
</dbReference>
<organism evidence="3 4">
    <name type="scientific">Vibrio renipiscarius</name>
    <dbReference type="NCBI Taxonomy" id="1461322"/>
    <lineage>
        <taxon>Bacteria</taxon>
        <taxon>Pseudomonadati</taxon>
        <taxon>Pseudomonadota</taxon>
        <taxon>Gammaproteobacteria</taxon>
        <taxon>Vibrionales</taxon>
        <taxon>Vibrionaceae</taxon>
        <taxon>Vibrio</taxon>
    </lineage>
</organism>
<protein>
    <submittedName>
        <fullName evidence="3">Accessory colonization factor AcfD</fullName>
    </submittedName>
</protein>
<gene>
    <name evidence="3" type="ORF">OJ16_05385</name>
</gene>
<dbReference type="InterPro" id="IPR031161">
    <property type="entry name" value="Peptidase_M60_dom"/>
</dbReference>
<feature type="region of interest" description="Disordered" evidence="1">
    <location>
        <begin position="36"/>
        <end position="56"/>
    </location>
</feature>
<dbReference type="Gene3D" id="1.10.390.30">
    <property type="entry name" value="Peptidase M60, enhancin-like domain 3"/>
    <property type="match status" value="1"/>
</dbReference>
<reference evidence="3 4" key="1">
    <citation type="submission" date="2014-11" db="EMBL/GenBank/DDBJ databases">
        <title>Draft Genome Sequence of Vibrio piscirenalis strains CECT 8603T and CECT 8604, two marine Gammaproteobacterium isolated from cultured gilthead sea bream (Sparus aurata).</title>
        <authorList>
            <person name="Arahal D.R."/>
            <person name="Rodrigo-Torres L."/>
            <person name="Lucena T."/>
            <person name="Pujalte M.J."/>
        </authorList>
    </citation>
    <scope>NUCLEOTIDE SEQUENCE [LARGE SCALE GENOMIC DNA]</scope>
    <source>
        <strain evidence="3 4">DCR 1-4-2</strain>
    </source>
</reference>
<dbReference type="Pfam" id="PF13402">
    <property type="entry name" value="Peptidase_M60"/>
    <property type="match status" value="1"/>
</dbReference>
<dbReference type="OrthoDB" id="9122461at2"/>
<dbReference type="PANTHER" id="PTHR15730:SF5">
    <property type="entry name" value="SI:CH211-210B2.2-RELATED"/>
    <property type="match status" value="1"/>
</dbReference>
<dbReference type="Gene3D" id="3.40.390.80">
    <property type="entry name" value="Peptidase M60, enhancin-like domain 2"/>
    <property type="match status" value="1"/>
</dbReference>
<feature type="domain" description="Peptidase M60" evidence="2">
    <location>
        <begin position="1080"/>
        <end position="1382"/>
    </location>
</feature>
<dbReference type="RefSeq" id="WP_040988158.1">
    <property type="nucleotide sequence ID" value="NZ_JTKH01000006.1"/>
</dbReference>
<name>A0A0C2JRT1_9VIBR</name>
<proteinExistence type="predicted"/>
<accession>A0A0C2KC85</accession>
<dbReference type="InterPro" id="IPR035423">
    <property type="entry name" value="M60-like_N"/>
</dbReference>
<evidence type="ECO:0000259" key="2">
    <source>
        <dbReference type="PROSITE" id="PS51723"/>
    </source>
</evidence>
<evidence type="ECO:0000313" key="4">
    <source>
        <dbReference type="Proteomes" id="UP000031672"/>
    </source>
</evidence>
<evidence type="ECO:0000256" key="1">
    <source>
        <dbReference type="SAM" id="MobiDB-lite"/>
    </source>
</evidence>
<feature type="compositionally biased region" description="Pro residues" evidence="1">
    <location>
        <begin position="45"/>
        <end position="55"/>
    </location>
</feature>
<dbReference type="Proteomes" id="UP000031672">
    <property type="component" value="Unassembled WGS sequence"/>
</dbReference>
<dbReference type="EMBL" id="JTKH01000006">
    <property type="protein sequence ID" value="KII80729.1"/>
    <property type="molecule type" value="Genomic_DNA"/>
</dbReference>
<dbReference type="InterPro" id="IPR051244">
    <property type="entry name" value="TCAF"/>
</dbReference>
<dbReference type="Pfam" id="PF17291">
    <property type="entry name" value="M60-like_N"/>
    <property type="match status" value="1"/>
</dbReference>
<dbReference type="PROSITE" id="PS51257">
    <property type="entry name" value="PROKAR_LIPOPROTEIN"/>
    <property type="match status" value="1"/>
</dbReference>
<dbReference type="InterPro" id="IPR025385">
    <property type="entry name" value="DUF4092"/>
</dbReference>
<dbReference type="Pfam" id="PF13322">
    <property type="entry name" value="DUF4092"/>
    <property type="match status" value="1"/>
</dbReference>
<evidence type="ECO:0000313" key="3">
    <source>
        <dbReference type="EMBL" id="KII80729.1"/>
    </source>
</evidence>
<keyword evidence="4" id="KW-1185">Reference proteome</keyword>